<dbReference type="SMART" id="SM00862">
    <property type="entry name" value="Trans_reg_C"/>
    <property type="match status" value="1"/>
</dbReference>
<keyword evidence="1 6" id="KW-0597">Phosphoprotein</keyword>
<dbReference type="GO" id="GO:0006355">
    <property type="term" value="P:regulation of DNA-templated transcription"/>
    <property type="evidence" value="ECO:0007669"/>
    <property type="project" value="InterPro"/>
</dbReference>
<dbReference type="InterPro" id="IPR001867">
    <property type="entry name" value="OmpR/PhoB-type_DNA-bd"/>
</dbReference>
<dbReference type="EMBL" id="FO681347">
    <property type="protein sequence ID" value="CCV63749.1"/>
    <property type="molecule type" value="Genomic_DNA"/>
</dbReference>
<feature type="modified residue" description="4-aspartylphosphate" evidence="6">
    <location>
        <position position="8"/>
    </location>
</feature>
<evidence type="ECO:0000256" key="5">
    <source>
        <dbReference type="ARBA" id="ARBA00023163"/>
    </source>
</evidence>
<dbReference type="InterPro" id="IPR016032">
    <property type="entry name" value="Sig_transdc_resp-reg_C-effctor"/>
</dbReference>
<evidence type="ECO:0000313" key="11">
    <source>
        <dbReference type="Proteomes" id="UP000032740"/>
    </source>
</evidence>
<feature type="domain" description="OmpR/PhoB-type" evidence="9">
    <location>
        <begin position="79"/>
        <end position="175"/>
    </location>
</feature>
<feature type="DNA-binding region" description="OmpR/PhoB-type" evidence="7">
    <location>
        <begin position="79"/>
        <end position="175"/>
    </location>
</feature>
<keyword evidence="3" id="KW-0805">Transcription regulation</keyword>
<evidence type="ECO:0000313" key="10">
    <source>
        <dbReference type="EMBL" id="CCV63749.1"/>
    </source>
</evidence>
<dbReference type="AlphaFoldDB" id="U4KJN9"/>
<dbReference type="GO" id="GO:0005829">
    <property type="term" value="C:cytosol"/>
    <property type="evidence" value="ECO:0007669"/>
    <property type="project" value="TreeGrafter"/>
</dbReference>
<dbReference type="GO" id="GO:0000976">
    <property type="term" value="F:transcription cis-regulatory region binding"/>
    <property type="evidence" value="ECO:0007669"/>
    <property type="project" value="TreeGrafter"/>
</dbReference>
<name>U4KJN9_ALTPJ</name>
<dbReference type="SUPFAM" id="SSF46894">
    <property type="entry name" value="C-terminal effector domain of the bipartite response regulators"/>
    <property type="match status" value="1"/>
</dbReference>
<dbReference type="GO" id="GO:0000156">
    <property type="term" value="F:phosphorelay response regulator activity"/>
    <property type="evidence" value="ECO:0007669"/>
    <property type="project" value="TreeGrafter"/>
</dbReference>
<evidence type="ECO:0000259" key="9">
    <source>
        <dbReference type="PROSITE" id="PS51755"/>
    </source>
</evidence>
<dbReference type="Gene3D" id="3.40.50.2300">
    <property type="match status" value="1"/>
</dbReference>
<dbReference type="Gene3D" id="6.10.250.690">
    <property type="match status" value="1"/>
</dbReference>
<evidence type="ECO:0000256" key="3">
    <source>
        <dbReference type="ARBA" id="ARBA00023015"/>
    </source>
</evidence>
<evidence type="ECO:0000256" key="7">
    <source>
        <dbReference type="PROSITE-ProRule" id="PRU01091"/>
    </source>
</evidence>
<feature type="domain" description="Response regulatory" evidence="8">
    <location>
        <begin position="1"/>
        <end position="73"/>
    </location>
</feature>
<keyword evidence="11" id="KW-1185">Reference proteome</keyword>
<dbReference type="PROSITE" id="PS50110">
    <property type="entry name" value="RESPONSE_REGULATORY"/>
    <property type="match status" value="1"/>
</dbReference>
<dbReference type="Gene3D" id="1.10.10.10">
    <property type="entry name" value="Winged helix-like DNA-binding domain superfamily/Winged helix DNA-binding domain"/>
    <property type="match status" value="1"/>
</dbReference>
<dbReference type="PANTHER" id="PTHR48111:SF1">
    <property type="entry name" value="TWO-COMPONENT RESPONSE REGULATOR ORR33"/>
    <property type="match status" value="1"/>
</dbReference>
<sequence>MPDMFLLDIMLPDISGIEVIKYIRKKNKEVPIMVVSALNSEIDKVKALDLGADDYLTKPFGVLELTSRIYAHLRRVEKSETYEKGNLRLDIDKHVCYINDTEIKLTNKEFDILLLLFKNDGKVVKKEVIFEEVWQIKSDVETRTLDMHIKSLRQKIESSNIHIKTVRGVGYQIEDKD</sequence>
<accession>U4KJN9</accession>
<dbReference type="Pfam" id="PF00072">
    <property type="entry name" value="Response_reg"/>
    <property type="match status" value="1"/>
</dbReference>
<dbReference type="CDD" id="cd00383">
    <property type="entry name" value="trans_reg_C"/>
    <property type="match status" value="1"/>
</dbReference>
<dbReference type="GO" id="GO:0032993">
    <property type="term" value="C:protein-DNA complex"/>
    <property type="evidence" value="ECO:0007669"/>
    <property type="project" value="TreeGrafter"/>
</dbReference>
<evidence type="ECO:0000256" key="4">
    <source>
        <dbReference type="ARBA" id="ARBA00023125"/>
    </source>
</evidence>
<keyword evidence="5" id="KW-0804">Transcription</keyword>
<dbReference type="Proteomes" id="UP000032740">
    <property type="component" value="Chromosome"/>
</dbReference>
<dbReference type="InterPro" id="IPR011006">
    <property type="entry name" value="CheY-like_superfamily"/>
</dbReference>
<dbReference type="InterPro" id="IPR036388">
    <property type="entry name" value="WH-like_DNA-bd_sf"/>
</dbReference>
<evidence type="ECO:0000256" key="2">
    <source>
        <dbReference type="ARBA" id="ARBA00023012"/>
    </source>
</evidence>
<organism evidence="10 11">
    <name type="scientific">Alteracholeplasma palmae (strain ATCC 49389 / J233)</name>
    <name type="common">Acholeplasma palmae</name>
    <dbReference type="NCBI Taxonomy" id="1318466"/>
    <lineage>
        <taxon>Bacteria</taxon>
        <taxon>Bacillati</taxon>
        <taxon>Mycoplasmatota</taxon>
        <taxon>Mollicutes</taxon>
        <taxon>Acholeplasmatales</taxon>
        <taxon>Acholeplasmataceae</taxon>
        <taxon>Acholeplasma</taxon>
    </lineage>
</organism>
<dbReference type="STRING" id="1318466.BN85401720"/>
<keyword evidence="2" id="KW-0902">Two-component regulatory system</keyword>
<dbReference type="InterPro" id="IPR001789">
    <property type="entry name" value="Sig_transdc_resp-reg_receiver"/>
</dbReference>
<keyword evidence="4 7" id="KW-0238">DNA-binding</keyword>
<gene>
    <name evidence="10" type="ORF">BN85401720</name>
</gene>
<dbReference type="KEGG" id="apal:BN85401720"/>
<proteinExistence type="predicted"/>
<evidence type="ECO:0000256" key="1">
    <source>
        <dbReference type="ARBA" id="ARBA00022553"/>
    </source>
</evidence>
<evidence type="ECO:0000259" key="8">
    <source>
        <dbReference type="PROSITE" id="PS50110"/>
    </source>
</evidence>
<reference evidence="10 11" key="1">
    <citation type="journal article" date="2013" name="J. Mol. Microbiol. Biotechnol.">
        <title>Analysis of the Complete Genomes of Acholeplasma brassicae , A. palmae and A. laidlawii and Their Comparison to the Obligate Parasites from ' Candidatus Phytoplasma'.</title>
        <authorList>
            <person name="Kube M."/>
            <person name="Siewert C."/>
            <person name="Migdoll A.M."/>
            <person name="Duduk B."/>
            <person name="Holz S."/>
            <person name="Rabus R."/>
            <person name="Seemuller E."/>
            <person name="Mitrovic J."/>
            <person name="Muller I."/>
            <person name="Buttner C."/>
            <person name="Reinhardt R."/>
        </authorList>
    </citation>
    <scope>NUCLEOTIDE SEQUENCE [LARGE SCALE GENOMIC DNA]</scope>
    <source>
        <strain evidence="10 11">J233</strain>
    </source>
</reference>
<dbReference type="SUPFAM" id="SSF52172">
    <property type="entry name" value="CheY-like"/>
    <property type="match status" value="1"/>
</dbReference>
<dbReference type="PANTHER" id="PTHR48111">
    <property type="entry name" value="REGULATOR OF RPOS"/>
    <property type="match status" value="1"/>
</dbReference>
<dbReference type="Pfam" id="PF00486">
    <property type="entry name" value="Trans_reg_C"/>
    <property type="match status" value="1"/>
</dbReference>
<protein>
    <submittedName>
        <fullName evidence="10">Putative two-component system, response regulator</fullName>
    </submittedName>
</protein>
<dbReference type="HOGENOM" id="CLU_000445_30_8_14"/>
<dbReference type="PROSITE" id="PS51755">
    <property type="entry name" value="OMPR_PHOB"/>
    <property type="match status" value="1"/>
</dbReference>
<dbReference type="InterPro" id="IPR039420">
    <property type="entry name" value="WalR-like"/>
</dbReference>
<evidence type="ECO:0000256" key="6">
    <source>
        <dbReference type="PROSITE-ProRule" id="PRU00169"/>
    </source>
</evidence>